<evidence type="ECO:0000256" key="1">
    <source>
        <dbReference type="SAM" id="MobiDB-lite"/>
    </source>
</evidence>
<comment type="caution">
    <text evidence="3">The sequence shown here is derived from an EMBL/GenBank/DDBJ whole genome shotgun (WGS) entry which is preliminary data.</text>
</comment>
<feature type="region of interest" description="Disordered" evidence="1">
    <location>
        <begin position="144"/>
        <end position="272"/>
    </location>
</feature>
<dbReference type="AlphaFoldDB" id="A0A2S8F7U6"/>
<proteinExistence type="predicted"/>
<reference evidence="3 4" key="1">
    <citation type="submission" date="2018-02" db="EMBL/GenBank/DDBJ databases">
        <title>Comparative genomes isolates from brazilian mangrove.</title>
        <authorList>
            <person name="Araujo J.E."/>
            <person name="Taketani R.G."/>
            <person name="Silva M.C.P."/>
            <person name="Loureco M.V."/>
            <person name="Andreote F.D."/>
        </authorList>
    </citation>
    <scope>NUCLEOTIDE SEQUENCE [LARGE SCALE GENOMIC DNA]</scope>
    <source>
        <strain evidence="3 4">NAP PRIS-MGV</strain>
    </source>
</reference>
<feature type="region of interest" description="Disordered" evidence="1">
    <location>
        <begin position="72"/>
        <end position="125"/>
    </location>
</feature>
<dbReference type="Pfam" id="PF12728">
    <property type="entry name" value="HTH_17"/>
    <property type="match status" value="1"/>
</dbReference>
<evidence type="ECO:0000259" key="2">
    <source>
        <dbReference type="Pfam" id="PF12728"/>
    </source>
</evidence>
<protein>
    <recommendedName>
        <fullName evidence="2">Helix-turn-helix domain-containing protein</fullName>
    </recommendedName>
</protein>
<dbReference type="InterPro" id="IPR041657">
    <property type="entry name" value="HTH_17"/>
</dbReference>
<evidence type="ECO:0000313" key="3">
    <source>
        <dbReference type="EMBL" id="PQO28223.1"/>
    </source>
</evidence>
<evidence type="ECO:0000313" key="4">
    <source>
        <dbReference type="Proteomes" id="UP000239388"/>
    </source>
</evidence>
<feature type="compositionally biased region" description="Acidic residues" evidence="1">
    <location>
        <begin position="161"/>
        <end position="183"/>
    </location>
</feature>
<feature type="compositionally biased region" description="Low complexity" evidence="1">
    <location>
        <begin position="88"/>
        <end position="106"/>
    </location>
</feature>
<accession>A0A2S8F7U6</accession>
<name>A0A2S8F7U6_9BACT</name>
<feature type="compositionally biased region" description="Low complexity" evidence="1">
    <location>
        <begin position="144"/>
        <end position="160"/>
    </location>
</feature>
<dbReference type="Proteomes" id="UP000239388">
    <property type="component" value="Unassembled WGS sequence"/>
</dbReference>
<sequence>MVCGLPVRLESPGAIMAEYIPLSDFAAKLGVSEDTIQDLRERGKLRAFRDGSSWKFKDDELEKAKTILAEEGGLADLGDADSESQEFELSAGSDSEEGSSGSMDSLLIEDTGEGGEGGSSNIISNIDDSAGDIALSLPDSDLGLEDSLGGSSDEGSLSSLDLEEASSIDKPAEDELSLSDDSGDINLGGEPLDPEGTGSGLSLALEDESLDLGTSGIGMDHDSSGELTLDVEDDEDSSMDLLASEGELSLVDDEPVASKSHDSEIDLIGDSSESNEIGLAASDDSFSLSTGDSGLDLLAEEAPEPTSKSIAASDDEDLFAPAADDAAGDDMFMLEPVEGELEDDDSGSQVIALDSDSMSSESGLFGSATLEGGDFGGLGESDGLEADDAMAAGGSGTMAQAAPVAAAPADISYTGLQVGLLGVTALMMMGCGLMVTDLMWNTWSFSEPFSISSTIMDSVLGLLP</sequence>
<feature type="domain" description="Helix-turn-helix" evidence="2">
    <location>
        <begin position="24"/>
        <end position="63"/>
    </location>
</feature>
<organism evidence="3 4">
    <name type="scientific">Blastopirellula marina</name>
    <dbReference type="NCBI Taxonomy" id="124"/>
    <lineage>
        <taxon>Bacteria</taxon>
        <taxon>Pseudomonadati</taxon>
        <taxon>Planctomycetota</taxon>
        <taxon>Planctomycetia</taxon>
        <taxon>Pirellulales</taxon>
        <taxon>Pirellulaceae</taxon>
        <taxon>Blastopirellula</taxon>
    </lineage>
</organism>
<dbReference type="EMBL" id="PUIB01000025">
    <property type="protein sequence ID" value="PQO28223.1"/>
    <property type="molecule type" value="Genomic_DNA"/>
</dbReference>
<feature type="compositionally biased region" description="Acidic residues" evidence="1">
    <location>
        <begin position="229"/>
        <end position="238"/>
    </location>
</feature>
<gene>
    <name evidence="3" type="ORF">C5Y98_25330</name>
</gene>